<dbReference type="AlphaFoldDB" id="A0A7U8GSF3"/>
<dbReference type="EMBL" id="AAOW01000011">
    <property type="protein sequence ID" value="EAR61015.1"/>
    <property type="molecule type" value="Genomic_DNA"/>
</dbReference>
<dbReference type="PROSITE" id="PS51782">
    <property type="entry name" value="LYSM"/>
    <property type="match status" value="1"/>
</dbReference>
<dbReference type="InterPro" id="IPR016930">
    <property type="entry name" value="UCP029644"/>
</dbReference>
<feature type="domain" description="LysM" evidence="2">
    <location>
        <begin position="30"/>
        <end position="77"/>
    </location>
</feature>
<dbReference type="OrthoDB" id="9813091at2"/>
<dbReference type="Gene3D" id="2.60.120.1440">
    <property type="match status" value="1"/>
</dbReference>
<evidence type="ECO:0000313" key="4">
    <source>
        <dbReference type="Proteomes" id="UP000002171"/>
    </source>
</evidence>
<organism evidence="3 4">
    <name type="scientific">Neptuniibacter caesariensis</name>
    <dbReference type="NCBI Taxonomy" id="207954"/>
    <lineage>
        <taxon>Bacteria</taxon>
        <taxon>Pseudomonadati</taxon>
        <taxon>Pseudomonadota</taxon>
        <taxon>Gammaproteobacteria</taxon>
        <taxon>Oceanospirillales</taxon>
        <taxon>Oceanospirillaceae</taxon>
        <taxon>Neptuniibacter</taxon>
    </lineage>
</organism>
<accession>A0A7U8GSF3</accession>
<sequence length="547" mass="61296">MDVSIRNALLFSTFFILSVMAPQQLQAQEWVYSVVDGDTLSEFSEKHLKKTSYWKQLQKINNVADPKRIPVNTKLRIPLAWIKSEPATAEIVDIQGRVKIRTAKSPEEQFAQIGDKLSLGDELTTLNNASAMIRFADASEVVIQQSTHISFNHLSKYGETGMVDSRVRLISGNVETQAQPQVGSGARLEIHTPSAITAVRGTEFRTTYSTEKGSARIEVLEGRVKVSGANKTRLIRSGYGTKVEKNKAPLKPRKLLPAPEVAAIPEPIEQVGYELFWQKVPSSAAYRVLISKDNVFGTVLWDNIADRNRLNLPDYPDGEYQLQIRAIDKLGIEGMPSFTQFRLNAHPQPPFPMAPPQKAIIRGENPLLEWTRSADAETYRLEVATDPHFANKVIDKNRVADIRFATDQLRPEKTYYWRLASFAPDGELGPYSDVREFDVKPIPATPETSVLEGDTNVSLSWSEGKQGQTYQIQVARDRAFDNILTDTTVREAKLDLPRPEGYRYVRVRTLAEDGYAGAWGTTQELSPPPSDSWIYIFGSAVMTILLL</sequence>
<dbReference type="PROSITE" id="PS50853">
    <property type="entry name" value="FN3"/>
    <property type="match status" value="1"/>
</dbReference>
<dbReference type="Pfam" id="PF01476">
    <property type="entry name" value="LysM"/>
    <property type="match status" value="1"/>
</dbReference>
<dbReference type="PIRSF" id="PIRSF029644">
    <property type="entry name" value="UCP029644"/>
    <property type="match status" value="1"/>
</dbReference>
<dbReference type="PANTHER" id="PTHR38731">
    <property type="entry name" value="LIPL45-RELATED LIPOPROTEIN-RELATED"/>
    <property type="match status" value="1"/>
</dbReference>
<protein>
    <submittedName>
        <fullName evidence="3">LysM motif protein</fullName>
    </submittedName>
</protein>
<name>A0A7U8GSF3_NEPCE</name>
<dbReference type="Proteomes" id="UP000002171">
    <property type="component" value="Unassembled WGS sequence"/>
</dbReference>
<proteinExistence type="predicted"/>
<feature type="domain" description="Fibronectin type-III" evidence="1">
    <location>
        <begin position="442"/>
        <end position="530"/>
    </location>
</feature>
<dbReference type="InterPro" id="IPR013783">
    <property type="entry name" value="Ig-like_fold"/>
</dbReference>
<dbReference type="Gene3D" id="2.60.40.10">
    <property type="entry name" value="Immunoglobulins"/>
    <property type="match status" value="2"/>
</dbReference>
<dbReference type="PANTHER" id="PTHR38731:SF1">
    <property type="entry name" value="FECR PROTEIN DOMAIN-CONTAINING PROTEIN"/>
    <property type="match status" value="1"/>
</dbReference>
<evidence type="ECO:0000313" key="3">
    <source>
        <dbReference type="EMBL" id="EAR61015.1"/>
    </source>
</evidence>
<reference evidence="3 4" key="1">
    <citation type="submission" date="2006-02" db="EMBL/GenBank/DDBJ databases">
        <authorList>
            <person name="Pinhassi J."/>
            <person name="Pedros-Alio C."/>
            <person name="Ferriera S."/>
            <person name="Johnson J."/>
            <person name="Kravitz S."/>
            <person name="Halpern A."/>
            <person name="Remington K."/>
            <person name="Beeson K."/>
            <person name="Tran B."/>
            <person name="Rogers Y.-H."/>
            <person name="Friedman R."/>
            <person name="Venter J.C."/>
        </authorList>
    </citation>
    <scope>NUCLEOTIDE SEQUENCE [LARGE SCALE GENOMIC DNA]</scope>
    <source>
        <strain evidence="3 4">MED92</strain>
    </source>
</reference>
<comment type="caution">
    <text evidence="3">The sequence shown here is derived from an EMBL/GenBank/DDBJ whole genome shotgun (WGS) entry which is preliminary data.</text>
</comment>
<dbReference type="InterPro" id="IPR036779">
    <property type="entry name" value="LysM_dom_sf"/>
</dbReference>
<gene>
    <name evidence="3" type="ORF">MED92_01359</name>
</gene>
<dbReference type="InterPro" id="IPR003961">
    <property type="entry name" value="FN3_dom"/>
</dbReference>
<dbReference type="InterPro" id="IPR006860">
    <property type="entry name" value="FecR"/>
</dbReference>
<dbReference type="Gene3D" id="3.10.350.10">
    <property type="entry name" value="LysM domain"/>
    <property type="match status" value="1"/>
</dbReference>
<dbReference type="InterPro" id="IPR018392">
    <property type="entry name" value="LysM"/>
</dbReference>
<keyword evidence="4" id="KW-1185">Reference proteome</keyword>
<evidence type="ECO:0000259" key="2">
    <source>
        <dbReference type="PROSITE" id="PS51782"/>
    </source>
</evidence>
<dbReference type="RefSeq" id="WP_007022291.1">
    <property type="nucleotide sequence ID" value="NZ_CH724127.1"/>
</dbReference>
<dbReference type="Pfam" id="PF04773">
    <property type="entry name" value="FecR"/>
    <property type="match status" value="1"/>
</dbReference>
<evidence type="ECO:0000259" key="1">
    <source>
        <dbReference type="PROSITE" id="PS50853"/>
    </source>
</evidence>